<sequence>MKYAAVDGGGGPTRILVSKERIGTYSFDTAAEAWSKAGDWTLPFSGRAEYVPEHGLWFGLGDDGPFAFCAVDLAAATARRPPPVRKLWRSSSKLAVPASLTVDEDHLYVLGTVPCRDGWCFECLEFDRDGDEDCHGVTPASSRRHPTCTTTRTRQSAAAVPLVCISGRQAAEASGLQIDGGWMGLRLYFAATKQAPDETKLETPSCFIDDRWDWEQQTCLGDEARRQFIGFCRDGGKHFLLMQRKSGSGVQHALTRHTAVNSELK</sequence>
<proteinExistence type="predicted"/>
<dbReference type="EMBL" id="PQIB02000003">
    <property type="protein sequence ID" value="RLN28773.1"/>
    <property type="molecule type" value="Genomic_DNA"/>
</dbReference>
<dbReference type="PANTHER" id="PTHR33085">
    <property type="entry name" value="OS12G0113100 PROTEIN-RELATED"/>
    <property type="match status" value="1"/>
</dbReference>
<reference evidence="2" key="1">
    <citation type="journal article" date="2019" name="Nat. Commun.">
        <title>The genome of broomcorn millet.</title>
        <authorList>
            <person name="Zou C."/>
            <person name="Miki D."/>
            <person name="Li D."/>
            <person name="Tang Q."/>
            <person name="Xiao L."/>
            <person name="Rajput S."/>
            <person name="Deng P."/>
            <person name="Jia W."/>
            <person name="Huang R."/>
            <person name="Zhang M."/>
            <person name="Sun Y."/>
            <person name="Hu J."/>
            <person name="Fu X."/>
            <person name="Schnable P.S."/>
            <person name="Li F."/>
            <person name="Zhang H."/>
            <person name="Feng B."/>
            <person name="Zhu X."/>
            <person name="Liu R."/>
            <person name="Schnable J.C."/>
            <person name="Zhu J.-K."/>
            <person name="Zhang H."/>
        </authorList>
    </citation>
    <scope>NUCLEOTIDE SEQUENCE [LARGE SCALE GENOMIC DNA]</scope>
</reference>
<keyword evidence="2" id="KW-1185">Reference proteome</keyword>
<protein>
    <submittedName>
        <fullName evidence="1">Uncharacterized protein</fullName>
    </submittedName>
</protein>
<dbReference type="Pfam" id="PF07893">
    <property type="entry name" value="DUF1668"/>
    <property type="match status" value="1"/>
</dbReference>
<accession>A0A3L6SWI1</accession>
<dbReference type="PANTHER" id="PTHR33085:SF88">
    <property type="entry name" value="OS08G0165000 PROTEIN"/>
    <property type="match status" value="1"/>
</dbReference>
<dbReference type="STRING" id="4540.A0A3L6SWI1"/>
<dbReference type="AlphaFoldDB" id="A0A3L6SWI1"/>
<dbReference type="Proteomes" id="UP000275267">
    <property type="component" value="Unassembled WGS sequence"/>
</dbReference>
<evidence type="ECO:0000313" key="2">
    <source>
        <dbReference type="Proteomes" id="UP000275267"/>
    </source>
</evidence>
<dbReference type="InterPro" id="IPR012871">
    <property type="entry name" value="DUF1668_ORYSA"/>
</dbReference>
<gene>
    <name evidence="1" type="ORF">C2845_PM05G02760</name>
</gene>
<name>A0A3L6SWI1_PANMI</name>
<organism evidence="1 2">
    <name type="scientific">Panicum miliaceum</name>
    <name type="common">Proso millet</name>
    <name type="synonym">Broomcorn millet</name>
    <dbReference type="NCBI Taxonomy" id="4540"/>
    <lineage>
        <taxon>Eukaryota</taxon>
        <taxon>Viridiplantae</taxon>
        <taxon>Streptophyta</taxon>
        <taxon>Embryophyta</taxon>
        <taxon>Tracheophyta</taxon>
        <taxon>Spermatophyta</taxon>
        <taxon>Magnoliopsida</taxon>
        <taxon>Liliopsida</taxon>
        <taxon>Poales</taxon>
        <taxon>Poaceae</taxon>
        <taxon>PACMAD clade</taxon>
        <taxon>Panicoideae</taxon>
        <taxon>Panicodae</taxon>
        <taxon>Paniceae</taxon>
        <taxon>Panicinae</taxon>
        <taxon>Panicum</taxon>
        <taxon>Panicum sect. Panicum</taxon>
    </lineage>
</organism>
<evidence type="ECO:0000313" key="1">
    <source>
        <dbReference type="EMBL" id="RLN28773.1"/>
    </source>
</evidence>
<comment type="caution">
    <text evidence="1">The sequence shown here is derived from an EMBL/GenBank/DDBJ whole genome shotgun (WGS) entry which is preliminary data.</text>
</comment>